<evidence type="ECO:0000313" key="4">
    <source>
        <dbReference type="EMBL" id="GMN34731.1"/>
    </source>
</evidence>
<dbReference type="AlphaFoldDB" id="A0AA88A5W4"/>
<evidence type="ECO:0000259" key="3">
    <source>
        <dbReference type="Pfam" id="PF20160"/>
    </source>
</evidence>
<evidence type="ECO:0000256" key="1">
    <source>
        <dbReference type="ARBA" id="ARBA00022614"/>
    </source>
</evidence>
<dbReference type="Gene3D" id="3.80.10.10">
    <property type="entry name" value="Ribonuclease Inhibitor"/>
    <property type="match status" value="3"/>
</dbReference>
<keyword evidence="1" id="KW-0433">Leucine-rich repeat</keyword>
<dbReference type="InterPro" id="IPR011713">
    <property type="entry name" value="Leu-rich_rpt_3"/>
</dbReference>
<feature type="domain" description="C-JID" evidence="3">
    <location>
        <begin position="487"/>
        <end position="562"/>
    </location>
</feature>
<dbReference type="InterPro" id="IPR032675">
    <property type="entry name" value="LRR_dom_sf"/>
</dbReference>
<dbReference type="Pfam" id="PF20160">
    <property type="entry name" value="C-JID"/>
    <property type="match status" value="1"/>
</dbReference>
<comment type="caution">
    <text evidence="4">The sequence shown here is derived from an EMBL/GenBank/DDBJ whole genome shotgun (WGS) entry which is preliminary data.</text>
</comment>
<reference evidence="4" key="1">
    <citation type="submission" date="2023-07" db="EMBL/GenBank/DDBJ databases">
        <title>draft genome sequence of fig (Ficus carica).</title>
        <authorList>
            <person name="Takahashi T."/>
            <person name="Nishimura K."/>
        </authorList>
    </citation>
    <scope>NUCLEOTIDE SEQUENCE</scope>
</reference>
<name>A0AA88A5W4_FICCA</name>
<accession>A0AA88A5W4</accession>
<gene>
    <name evidence="4" type="ORF">TIFTF001_004854</name>
</gene>
<evidence type="ECO:0000256" key="2">
    <source>
        <dbReference type="ARBA" id="ARBA00022737"/>
    </source>
</evidence>
<dbReference type="EMBL" id="BTGU01000005">
    <property type="protein sequence ID" value="GMN34731.1"/>
    <property type="molecule type" value="Genomic_DNA"/>
</dbReference>
<dbReference type="PANTHER" id="PTHR11017">
    <property type="entry name" value="LEUCINE-RICH REPEAT-CONTAINING PROTEIN"/>
    <property type="match status" value="1"/>
</dbReference>
<evidence type="ECO:0000313" key="5">
    <source>
        <dbReference type="Proteomes" id="UP001187192"/>
    </source>
</evidence>
<proteinExistence type="predicted"/>
<dbReference type="InterPro" id="IPR044974">
    <property type="entry name" value="Disease_R_plants"/>
</dbReference>
<sequence>MKGQKLVQLIMQHSKLEHLWDGVQDLGNLKHFDLSYSKNVVKIPNLSKARKLQRIHLEECTNLVHVPSSIGNLESLISLVLRGCLSIDKFLKEFYLDGCNRLQSFPTSIYNLESLRRPFLSCRPCRPLALKLAVWELVQLSMQHGKFVHLWDRVQETKAIEGIRLDISEIDEGGNISPTVFERMHNLRVFIIRNSGHNKKCKVHLRQDLRKLQRIHLKECTSLVHVPSSTGKLESLISLVLRGCSSIDKFPKVPRNKICLDLGWTAIGEVPASSVRFSHFDFENFLWKIYNLEFLKYLKLRDCKSLRKFPEVPRNIEYLNLGETDIEQVLSSTFENLFALKIFLLDKCKRLERLPPSISKLKSLRKLYLHGCSQLKSLPEDMEIIGHCRRLEHMRFVLITITIPGWKQFLHITYKYQVTSSLEELRCQILLNPHQKGGIKFVHIRDSHQQNILQDLKSLIGQNCKAYNKRHTRCQLQDFGPIHFTYPGNVIPEWFNYWSEGWSINVKLPPHWSDNNFMGFAVCFVGTRGHYRSCAYKRSLKLFCKYANMAKVSYDDRWCANLIIPSSDFVNMLYLYKPNKRYNLSAAIEALFNFLLISVIIVEKEEKSKVVVSAWYISKMQRNLV</sequence>
<protein>
    <recommendedName>
        <fullName evidence="3">C-JID domain-containing protein</fullName>
    </recommendedName>
</protein>
<dbReference type="PANTHER" id="PTHR11017:SF479">
    <property type="entry name" value="DISEASE RESISTANCE PROTEIN (TIR-NBS-LRR CLASS) FAMILY"/>
    <property type="match status" value="1"/>
</dbReference>
<dbReference type="Proteomes" id="UP001187192">
    <property type="component" value="Unassembled WGS sequence"/>
</dbReference>
<dbReference type="Pfam" id="PF07725">
    <property type="entry name" value="LRR_3"/>
    <property type="match status" value="1"/>
</dbReference>
<keyword evidence="2" id="KW-0677">Repeat</keyword>
<dbReference type="GO" id="GO:0006952">
    <property type="term" value="P:defense response"/>
    <property type="evidence" value="ECO:0007669"/>
    <property type="project" value="InterPro"/>
</dbReference>
<organism evidence="4 5">
    <name type="scientific">Ficus carica</name>
    <name type="common">Common fig</name>
    <dbReference type="NCBI Taxonomy" id="3494"/>
    <lineage>
        <taxon>Eukaryota</taxon>
        <taxon>Viridiplantae</taxon>
        <taxon>Streptophyta</taxon>
        <taxon>Embryophyta</taxon>
        <taxon>Tracheophyta</taxon>
        <taxon>Spermatophyta</taxon>
        <taxon>Magnoliopsida</taxon>
        <taxon>eudicotyledons</taxon>
        <taxon>Gunneridae</taxon>
        <taxon>Pentapetalae</taxon>
        <taxon>rosids</taxon>
        <taxon>fabids</taxon>
        <taxon>Rosales</taxon>
        <taxon>Moraceae</taxon>
        <taxon>Ficeae</taxon>
        <taxon>Ficus</taxon>
    </lineage>
</organism>
<dbReference type="InterPro" id="IPR045344">
    <property type="entry name" value="C-JID"/>
</dbReference>
<keyword evidence="5" id="KW-1185">Reference proteome</keyword>
<dbReference type="SUPFAM" id="SSF52058">
    <property type="entry name" value="L domain-like"/>
    <property type="match status" value="1"/>
</dbReference>